<dbReference type="PANTHER" id="PTHR43877">
    <property type="entry name" value="AMINOALKYLPHOSPHONATE N-ACETYLTRANSFERASE-RELATED-RELATED"/>
    <property type="match status" value="1"/>
</dbReference>
<evidence type="ECO:0000259" key="3">
    <source>
        <dbReference type="PROSITE" id="PS51186"/>
    </source>
</evidence>
<dbReference type="SUPFAM" id="SSF55729">
    <property type="entry name" value="Acyl-CoA N-acyltransferases (Nat)"/>
    <property type="match status" value="1"/>
</dbReference>
<dbReference type="InterPro" id="IPR050832">
    <property type="entry name" value="Bact_Acetyltransf"/>
</dbReference>
<proteinExistence type="predicted"/>
<dbReference type="AlphaFoldDB" id="A0A382TLP0"/>
<evidence type="ECO:0000256" key="2">
    <source>
        <dbReference type="ARBA" id="ARBA00023315"/>
    </source>
</evidence>
<keyword evidence="2" id="KW-0012">Acyltransferase</keyword>
<dbReference type="EMBL" id="UINC01137189">
    <property type="protein sequence ID" value="SVD22381.1"/>
    <property type="molecule type" value="Genomic_DNA"/>
</dbReference>
<feature type="domain" description="N-acetyltransferase" evidence="3">
    <location>
        <begin position="1"/>
        <end position="129"/>
    </location>
</feature>
<organism evidence="4">
    <name type="scientific">marine metagenome</name>
    <dbReference type="NCBI Taxonomy" id="408172"/>
    <lineage>
        <taxon>unclassified sequences</taxon>
        <taxon>metagenomes</taxon>
        <taxon>ecological metagenomes</taxon>
    </lineage>
</organism>
<dbReference type="Pfam" id="PF00583">
    <property type="entry name" value="Acetyltransf_1"/>
    <property type="match status" value="1"/>
</dbReference>
<name>A0A382TLP0_9ZZZZ</name>
<feature type="non-terminal residue" evidence="4">
    <location>
        <position position="1"/>
    </location>
</feature>
<keyword evidence="1" id="KW-0808">Transferase</keyword>
<accession>A0A382TLP0</accession>
<reference evidence="4" key="1">
    <citation type="submission" date="2018-05" db="EMBL/GenBank/DDBJ databases">
        <authorList>
            <person name="Lanie J.A."/>
            <person name="Ng W.-L."/>
            <person name="Kazmierczak K.M."/>
            <person name="Andrzejewski T.M."/>
            <person name="Davidsen T.M."/>
            <person name="Wayne K.J."/>
            <person name="Tettelin H."/>
            <person name="Glass J.I."/>
            <person name="Rusch D."/>
            <person name="Podicherti R."/>
            <person name="Tsui H.-C.T."/>
            <person name="Winkler M.E."/>
        </authorList>
    </citation>
    <scope>NUCLEOTIDE SEQUENCE</scope>
</reference>
<dbReference type="GO" id="GO:0016747">
    <property type="term" value="F:acyltransferase activity, transferring groups other than amino-acyl groups"/>
    <property type="evidence" value="ECO:0007669"/>
    <property type="project" value="InterPro"/>
</dbReference>
<gene>
    <name evidence="4" type="ORF">METZ01_LOCUS375235</name>
</gene>
<sequence>VEHGIELKFGEIAGHDWRWRKARHVDEDVKEHAAGIFVAEVDGEILGYISTRLDLEAGKGRIPNLAVVASVRGQGIGRKLIGHALDYFRTEGMGVAVIETMASNPIGRSLYPSCGFEEVGRQIHYACRF</sequence>
<dbReference type="CDD" id="cd04301">
    <property type="entry name" value="NAT_SF"/>
    <property type="match status" value="1"/>
</dbReference>
<dbReference type="Gene3D" id="3.40.630.30">
    <property type="match status" value="1"/>
</dbReference>
<protein>
    <recommendedName>
        <fullName evidence="3">N-acetyltransferase domain-containing protein</fullName>
    </recommendedName>
</protein>
<evidence type="ECO:0000313" key="4">
    <source>
        <dbReference type="EMBL" id="SVD22381.1"/>
    </source>
</evidence>
<dbReference type="InterPro" id="IPR016181">
    <property type="entry name" value="Acyl_CoA_acyltransferase"/>
</dbReference>
<evidence type="ECO:0000256" key="1">
    <source>
        <dbReference type="ARBA" id="ARBA00022679"/>
    </source>
</evidence>
<dbReference type="InterPro" id="IPR000182">
    <property type="entry name" value="GNAT_dom"/>
</dbReference>
<dbReference type="PROSITE" id="PS51186">
    <property type="entry name" value="GNAT"/>
    <property type="match status" value="1"/>
</dbReference>